<accession>A0A2U2NB60</accession>
<dbReference type="PANTHER" id="PTHR37419:SF1">
    <property type="entry name" value="SERINE_THREONINE-PROTEIN KINASE TOXIN HIPA"/>
    <property type="match status" value="1"/>
</dbReference>
<dbReference type="InterPro" id="IPR052028">
    <property type="entry name" value="HipA_Ser/Thr_kinase"/>
</dbReference>
<dbReference type="PANTHER" id="PTHR37419">
    <property type="entry name" value="SERINE/THREONINE-PROTEIN KINASE TOXIN HIPA"/>
    <property type="match status" value="1"/>
</dbReference>
<dbReference type="Pfam" id="PF13657">
    <property type="entry name" value="Couple_hipA"/>
    <property type="match status" value="1"/>
</dbReference>
<name>A0A2U2NB60_9BIFI</name>
<dbReference type="NCBIfam" id="TIGR03071">
    <property type="entry name" value="couple_hipA"/>
    <property type="match status" value="1"/>
</dbReference>
<evidence type="ECO:0000313" key="7">
    <source>
        <dbReference type="Proteomes" id="UP000245876"/>
    </source>
</evidence>
<dbReference type="InterPro" id="IPR012893">
    <property type="entry name" value="HipA-like_C"/>
</dbReference>
<dbReference type="RefSeq" id="WP_109056605.1">
    <property type="nucleotide sequence ID" value="NZ_QFFM01000006.1"/>
</dbReference>
<keyword evidence="7" id="KW-1185">Reference proteome</keyword>
<keyword evidence="2" id="KW-0808">Transferase</keyword>
<comment type="similarity">
    <text evidence="1">Belongs to the HipA Ser/Thr kinase family.</text>
</comment>
<evidence type="ECO:0000256" key="3">
    <source>
        <dbReference type="ARBA" id="ARBA00022777"/>
    </source>
</evidence>
<feature type="domain" description="HipA-like C-terminal" evidence="4">
    <location>
        <begin position="147"/>
        <end position="386"/>
    </location>
</feature>
<feature type="domain" description="HipA N-terminal subdomain 1" evidence="5">
    <location>
        <begin position="8"/>
        <end position="105"/>
    </location>
</feature>
<evidence type="ECO:0000259" key="5">
    <source>
        <dbReference type="Pfam" id="PF13657"/>
    </source>
</evidence>
<dbReference type="InterPro" id="IPR017508">
    <property type="entry name" value="HipA_N1"/>
</dbReference>
<proteinExistence type="inferred from homology"/>
<organism evidence="6 7">
    <name type="scientific">Bifidobacterium callitrichidarum</name>
    <dbReference type="NCBI Taxonomy" id="2052941"/>
    <lineage>
        <taxon>Bacteria</taxon>
        <taxon>Bacillati</taxon>
        <taxon>Actinomycetota</taxon>
        <taxon>Actinomycetes</taxon>
        <taxon>Bifidobacteriales</taxon>
        <taxon>Bifidobacteriaceae</taxon>
        <taxon>Bifidobacterium</taxon>
    </lineage>
</organism>
<dbReference type="EMBL" id="QFFM01000006">
    <property type="protein sequence ID" value="PWG66386.1"/>
    <property type="molecule type" value="Genomic_DNA"/>
</dbReference>
<protein>
    <submittedName>
        <fullName evidence="6">Type II toxin-antitoxin system HipA family toxin</fullName>
    </submittedName>
</protein>
<dbReference type="AlphaFoldDB" id="A0A2U2NB60"/>
<evidence type="ECO:0000256" key="1">
    <source>
        <dbReference type="ARBA" id="ARBA00010164"/>
    </source>
</evidence>
<dbReference type="GO" id="GO:0005829">
    <property type="term" value="C:cytosol"/>
    <property type="evidence" value="ECO:0007669"/>
    <property type="project" value="TreeGrafter"/>
</dbReference>
<dbReference type="CDD" id="cd17808">
    <property type="entry name" value="HipA_Ec_like"/>
    <property type="match status" value="1"/>
</dbReference>
<dbReference type="GO" id="GO:0004674">
    <property type="term" value="F:protein serine/threonine kinase activity"/>
    <property type="evidence" value="ECO:0007669"/>
    <property type="project" value="TreeGrafter"/>
</dbReference>
<comment type="caution">
    <text evidence="6">The sequence shown here is derived from an EMBL/GenBank/DDBJ whole genome shotgun (WGS) entry which is preliminary data.</text>
</comment>
<dbReference type="Pfam" id="PF07804">
    <property type="entry name" value="HipA_C"/>
    <property type="match status" value="1"/>
</dbReference>
<gene>
    <name evidence="6" type="ORF">DF196_04015</name>
</gene>
<dbReference type="Proteomes" id="UP000245876">
    <property type="component" value="Unassembled WGS sequence"/>
</dbReference>
<dbReference type="OrthoDB" id="3182374at2"/>
<keyword evidence="3" id="KW-0418">Kinase</keyword>
<evidence type="ECO:0000256" key="2">
    <source>
        <dbReference type="ARBA" id="ARBA00022679"/>
    </source>
</evidence>
<dbReference type="Gene3D" id="1.10.1070.20">
    <property type="match status" value="1"/>
</dbReference>
<sequence>MSDDILYAFLGETPIGEFLKDVNGTVRFRYRDDYRWASNPTPISLSMPLIQNEHVGKVPENFLEALVPESPQAREEAARLHHARSTAAFDLLQAIGFDATGALRLSATPQLPVENDSLIPISDAEIAARLRAAAPTGLQPATAAEHWSIAGQQGKIALRLHHGSWYITNGIARTTHIIKPGITTLPLQAFDEHLTMRVATALGLRVANTEFRLFSDVPAIISERYDRRITDDGRVQALHQEDFTQALGLPASLKYEEHNGPTSEAYATMLRTHGLPGQAESNIRAFVDGILVSYLLGATDSHAKNYSLLLDGESVQLAPLYDLASIFPYLGHGRLAASATLAMNIGGRRNLLQLRRKHLERFAVRMNMDRDQIIHRFVTLVQRLPDAFESAVQSNHDAIALIGAQQFIEDYRKRIIMAYDDAASWLDL</sequence>
<reference evidence="6 7" key="1">
    <citation type="journal article" date="2018" name="Int. J. Syst. Evol. Microbiol.">
        <title>Bifidobacterium callitrichidarum sp. nov. from the faeces of the emperor tamarin (Saguinus imperator).</title>
        <authorList>
            <person name="Modesto M."/>
            <person name="Michelini S."/>
            <person name="Sansosti M.C."/>
            <person name="De Filippo C."/>
            <person name="Cavalieri D."/>
            <person name="Qvirist L."/>
            <person name="Andlid T."/>
            <person name="Spiezio C."/>
            <person name="Sandri C."/>
            <person name="Pascarelli S."/>
            <person name="Sgorbati B."/>
            <person name="Mattarelli P."/>
        </authorList>
    </citation>
    <scope>NUCLEOTIDE SEQUENCE [LARGE SCALE GENOMIC DNA]</scope>
    <source>
        <strain evidence="6 7">TRI 5</strain>
    </source>
</reference>
<evidence type="ECO:0000313" key="6">
    <source>
        <dbReference type="EMBL" id="PWG66386.1"/>
    </source>
</evidence>
<evidence type="ECO:0000259" key="4">
    <source>
        <dbReference type="Pfam" id="PF07804"/>
    </source>
</evidence>